<dbReference type="OrthoDB" id="2936081at2"/>
<organism evidence="1 2">
    <name type="scientific">Acinetobacter tjernbergiae DSM 14971 = CIP 107465</name>
    <dbReference type="NCBI Taxonomy" id="1120928"/>
    <lineage>
        <taxon>Bacteria</taxon>
        <taxon>Pseudomonadati</taxon>
        <taxon>Pseudomonadota</taxon>
        <taxon>Gammaproteobacteria</taxon>
        <taxon>Moraxellales</taxon>
        <taxon>Moraxellaceae</taxon>
        <taxon>Acinetobacter</taxon>
    </lineage>
</organism>
<dbReference type="AlphaFoldDB" id="V2UPK7"/>
<evidence type="ECO:0008006" key="3">
    <source>
        <dbReference type="Google" id="ProtNLM"/>
    </source>
</evidence>
<dbReference type="RefSeq" id="WP_018677687.1">
    <property type="nucleotide sequence ID" value="NZ_AYEV01000006.1"/>
</dbReference>
<dbReference type="eggNOG" id="ENOG5033446">
    <property type="taxonomic scope" value="Bacteria"/>
</dbReference>
<dbReference type="STRING" id="202955.GCA_000759995_00116"/>
<reference evidence="1 2" key="1">
    <citation type="submission" date="2013-10" db="EMBL/GenBank/DDBJ databases">
        <title>The Genome Sequence of Acinetobacter tjernbergiae CIP107465.</title>
        <authorList>
            <consortium name="The Broad Institute Genomics Platform"/>
            <consortium name="The Broad Institute Genome Sequencing Center for Infectious Disease"/>
            <person name="Cerqueira G."/>
            <person name="Feldgarden M."/>
            <person name="Courvalin P."/>
            <person name="Grillot-Courvalin C."/>
            <person name="Clermont D."/>
            <person name="Rocha E."/>
            <person name="Yoon E.-J."/>
            <person name="Nemec A."/>
            <person name="Young S.K."/>
            <person name="Zeng Q."/>
            <person name="Gargeya S."/>
            <person name="Fitzgerald M."/>
            <person name="Abouelleil A."/>
            <person name="Alvarado L."/>
            <person name="Berlin A.M."/>
            <person name="Chapman S.B."/>
            <person name="Gainer-Dewar J."/>
            <person name="Goldberg J."/>
            <person name="Gnerre S."/>
            <person name="Griggs A."/>
            <person name="Gujja S."/>
            <person name="Hansen M."/>
            <person name="Howarth C."/>
            <person name="Imamovic A."/>
            <person name="Ireland A."/>
            <person name="Larimer J."/>
            <person name="McCowan C."/>
            <person name="Murphy C."/>
            <person name="Pearson M."/>
            <person name="Poon T.W."/>
            <person name="Priest M."/>
            <person name="Roberts A."/>
            <person name="Saif S."/>
            <person name="Shea T."/>
            <person name="Sykes S."/>
            <person name="Wortman J."/>
            <person name="Nusbaum C."/>
            <person name="Birren B."/>
        </authorList>
    </citation>
    <scope>NUCLEOTIDE SEQUENCE [LARGE SCALE GENOMIC DNA]</scope>
    <source>
        <strain evidence="1 2">CIP 107465</strain>
    </source>
</reference>
<dbReference type="EMBL" id="AYEV01000006">
    <property type="protein sequence ID" value="ESK56673.1"/>
    <property type="molecule type" value="Genomic_DNA"/>
</dbReference>
<dbReference type="PATRIC" id="fig|1120928.5.peg.764"/>
<comment type="caution">
    <text evidence="1">The sequence shown here is derived from an EMBL/GenBank/DDBJ whole genome shotgun (WGS) entry which is preliminary data.</text>
</comment>
<name>V2UPK7_9GAMM</name>
<gene>
    <name evidence="1" type="ORF">F990_00744</name>
</gene>
<dbReference type="InterPro" id="IPR021284">
    <property type="entry name" value="DUF2750"/>
</dbReference>
<evidence type="ECO:0000313" key="2">
    <source>
        <dbReference type="Proteomes" id="UP000017404"/>
    </source>
</evidence>
<dbReference type="Pfam" id="PF11042">
    <property type="entry name" value="DUF2750"/>
    <property type="match status" value="1"/>
</dbReference>
<proteinExistence type="predicted"/>
<accession>V2UPK7</accession>
<dbReference type="Proteomes" id="UP000017404">
    <property type="component" value="Unassembled WGS sequence"/>
</dbReference>
<keyword evidence="2" id="KW-1185">Reference proteome</keyword>
<sequence>MSQSSAQLIQFFTEITKYGVVWTIKDDSGFPAPLGTDGRRTMPFWSSQTRAENIIRNVPAYHKFQSSSIDLNKFQTSWLSGLRQDKLLVGTNWTGRTATGFDLEPEQVLKNIEYYASLLAQIH</sequence>
<evidence type="ECO:0000313" key="1">
    <source>
        <dbReference type="EMBL" id="ESK56673.1"/>
    </source>
</evidence>
<protein>
    <recommendedName>
        <fullName evidence="3">DUF2750 domain-containing protein</fullName>
    </recommendedName>
</protein>